<dbReference type="InterPro" id="IPR006264">
    <property type="entry name" value="EPSP_synthase"/>
</dbReference>
<feature type="binding site" evidence="7">
    <location>
        <position position="42"/>
    </location>
    <ligand>
        <name>phosphoenolpyruvate</name>
        <dbReference type="ChEBI" id="CHEBI:58702"/>
    </ligand>
</feature>
<name>A0ABX1XJK7_9BACL</name>
<evidence type="ECO:0000256" key="7">
    <source>
        <dbReference type="HAMAP-Rule" id="MF_00210"/>
    </source>
</evidence>
<comment type="subcellular location">
    <subcellularLocation>
        <location evidence="7">Cytoplasm</location>
    </subcellularLocation>
</comment>
<evidence type="ECO:0000256" key="1">
    <source>
        <dbReference type="ARBA" id="ARBA00004811"/>
    </source>
</evidence>
<evidence type="ECO:0000256" key="8">
    <source>
        <dbReference type="SAM" id="MobiDB-lite"/>
    </source>
</evidence>
<comment type="pathway">
    <text evidence="1 7">Metabolic intermediate biosynthesis; chorismate biosynthesis; chorismate from D-erythrose 4-phosphate and phosphoenolpyruvate: step 6/7.</text>
</comment>
<dbReference type="InterPro" id="IPR013792">
    <property type="entry name" value="RNA3'P_cycl/enolpyr_Trfase_a/b"/>
</dbReference>
<reference evidence="10 11" key="1">
    <citation type="submission" date="2019-10" db="EMBL/GenBank/DDBJ databases">
        <title>Description of Paenibacillus humi sp. nov.</title>
        <authorList>
            <person name="Carlier A."/>
            <person name="Qi S."/>
        </authorList>
    </citation>
    <scope>NUCLEOTIDE SEQUENCE [LARGE SCALE GENOMIC DNA]</scope>
    <source>
        <strain evidence="10 11">LMG 31461</strain>
    </source>
</reference>
<dbReference type="CDD" id="cd01556">
    <property type="entry name" value="EPSP_synthase"/>
    <property type="match status" value="1"/>
</dbReference>
<proteinExistence type="inferred from homology"/>
<dbReference type="EC" id="2.5.1.19" evidence="7"/>
<keyword evidence="5 7" id="KW-0057">Aromatic amino acid biosynthesis</keyword>
<dbReference type="InterPro" id="IPR036968">
    <property type="entry name" value="Enolpyruvate_Tfrase_sf"/>
</dbReference>
<evidence type="ECO:0000256" key="4">
    <source>
        <dbReference type="ARBA" id="ARBA00022679"/>
    </source>
</evidence>
<dbReference type="EMBL" id="WHNY01000075">
    <property type="protein sequence ID" value="NOU68621.1"/>
    <property type="molecule type" value="Genomic_DNA"/>
</dbReference>
<feature type="binding site" evidence="7">
    <location>
        <position position="42"/>
    </location>
    <ligand>
        <name>3-phosphoshikimate</name>
        <dbReference type="ChEBI" id="CHEBI:145989"/>
    </ligand>
</feature>
<evidence type="ECO:0000256" key="5">
    <source>
        <dbReference type="ARBA" id="ARBA00023141"/>
    </source>
</evidence>
<evidence type="ECO:0000313" key="10">
    <source>
        <dbReference type="EMBL" id="NOU68621.1"/>
    </source>
</evidence>
<evidence type="ECO:0000259" key="9">
    <source>
        <dbReference type="Pfam" id="PF00275"/>
    </source>
</evidence>
<dbReference type="PANTHER" id="PTHR21090:SF5">
    <property type="entry name" value="PENTAFUNCTIONAL AROM POLYPEPTIDE"/>
    <property type="match status" value="1"/>
</dbReference>
<feature type="binding site" evidence="7">
    <location>
        <position position="364"/>
    </location>
    <ligand>
        <name>phosphoenolpyruvate</name>
        <dbReference type="ChEBI" id="CHEBI:58702"/>
    </ligand>
</feature>
<keyword evidence="7" id="KW-0963">Cytoplasm</keyword>
<keyword evidence="3 7" id="KW-0028">Amino-acid biosynthesis</keyword>
<feature type="compositionally biased region" description="Basic and acidic residues" evidence="8">
    <location>
        <begin position="1"/>
        <end position="10"/>
    </location>
</feature>
<dbReference type="InterPro" id="IPR023193">
    <property type="entry name" value="EPSP_synthase_CS"/>
</dbReference>
<feature type="binding site" evidence="7">
    <location>
        <position position="430"/>
    </location>
    <ligand>
        <name>phosphoenolpyruvate</name>
        <dbReference type="ChEBI" id="CHEBI:58702"/>
    </ligand>
</feature>
<dbReference type="Gene3D" id="3.65.10.10">
    <property type="entry name" value="Enolpyruvate transferase domain"/>
    <property type="match status" value="2"/>
</dbReference>
<feature type="domain" description="Enolpyruvate transferase" evidence="9">
    <location>
        <begin position="29"/>
        <end position="439"/>
    </location>
</feature>
<dbReference type="NCBIfam" id="TIGR01356">
    <property type="entry name" value="aroA"/>
    <property type="match status" value="1"/>
</dbReference>
<feature type="binding site" evidence="7">
    <location>
        <position position="187"/>
    </location>
    <ligand>
        <name>3-phosphoshikimate</name>
        <dbReference type="ChEBI" id="CHEBI:145989"/>
    </ligand>
</feature>
<dbReference type="PANTHER" id="PTHR21090">
    <property type="entry name" value="AROM/DEHYDROQUINATE SYNTHASE"/>
    <property type="match status" value="1"/>
</dbReference>
<comment type="similarity">
    <text evidence="2 7">Belongs to the EPSP synthase family.</text>
</comment>
<dbReference type="Proteomes" id="UP000653578">
    <property type="component" value="Unassembled WGS sequence"/>
</dbReference>
<sequence>MAMHQPDWEARSPWSTNKGESEVRISPPKSSVAGTIRVPGSKSLTNRALLIAALAEGKSTLRGILKSDDSYWCIEALTKLGVTVVIDGETAYVEGCGGNWPNSSGELYMGAAGTVARFLPAALAIGRGKWTIKGSKRLSERPLAPLLSALSAQGASFNYLEAEHRLPYELDAAGLKGGTVKLPGSTSSQFISGVLLAAPYTQTPLTIEIEGEIVQRDYVQLTMDMMRSFGITPQVSEDGQSIRVPSGTYQAQTLQLEPDVSTCCYFWSLAALTAGRVRIEGIDARSKSQPDIEILDVLELMGCTVLRGENFVEVQGTKQLKGGFTRSMKQWSDQTLTIAALAPFADGPITLTDAAHIRHHECDRIAAMCCELGKLGIHVEEHQDGLTIYPGQPLPALVDSYDDHRMAMALTLIGLRVENIRIVDPGCVSKTCPGYFEQLSTLGIEVTY</sequence>
<feature type="binding site" evidence="7">
    <location>
        <position position="189"/>
    </location>
    <ligand>
        <name>phosphoenolpyruvate</name>
        <dbReference type="ChEBI" id="CHEBI:58702"/>
    </ligand>
</feature>
<dbReference type="GO" id="GO:0003866">
    <property type="term" value="F:3-phosphoshikimate 1-carboxyvinyltransferase activity"/>
    <property type="evidence" value="ECO:0007669"/>
    <property type="project" value="UniProtKB-EC"/>
</dbReference>
<feature type="binding site" evidence="7">
    <location>
        <position position="141"/>
    </location>
    <ligand>
        <name>phosphoenolpyruvate</name>
        <dbReference type="ChEBI" id="CHEBI:58702"/>
    </ligand>
</feature>
<protein>
    <recommendedName>
        <fullName evidence="7">3-phosphoshikimate 1-carboxyvinyltransferase</fullName>
        <ecNumber evidence="7">2.5.1.19</ecNumber>
    </recommendedName>
    <alternativeName>
        <fullName evidence="7">5-enolpyruvylshikimate-3-phosphate synthase</fullName>
        <shortName evidence="7">EPSP synthase</shortName>
        <shortName evidence="7">EPSPS</shortName>
    </alternativeName>
</protein>
<dbReference type="PROSITE" id="PS00885">
    <property type="entry name" value="EPSP_SYNTHASE_2"/>
    <property type="match status" value="1"/>
</dbReference>
<accession>A0ABX1XJK7</accession>
<dbReference type="InterPro" id="IPR001986">
    <property type="entry name" value="Enolpyruvate_Tfrase_dom"/>
</dbReference>
<dbReference type="HAMAP" id="MF_00210">
    <property type="entry name" value="EPSP_synth"/>
    <property type="match status" value="1"/>
</dbReference>
<keyword evidence="4 7" id="KW-0808">Transferase</keyword>
<evidence type="ECO:0000256" key="2">
    <source>
        <dbReference type="ARBA" id="ARBA00009948"/>
    </source>
</evidence>
<gene>
    <name evidence="7 10" type="primary">aroA</name>
    <name evidence="10" type="ORF">GC096_31805</name>
</gene>
<comment type="subunit">
    <text evidence="7">Monomer.</text>
</comment>
<organism evidence="10 11">
    <name type="scientific">Paenibacillus plantarum</name>
    <dbReference type="NCBI Taxonomy" id="2654975"/>
    <lineage>
        <taxon>Bacteria</taxon>
        <taxon>Bacillati</taxon>
        <taxon>Bacillota</taxon>
        <taxon>Bacilli</taxon>
        <taxon>Bacillales</taxon>
        <taxon>Paenibacillaceae</taxon>
        <taxon>Paenibacillus</taxon>
    </lineage>
</organism>
<dbReference type="PIRSF" id="PIRSF000505">
    <property type="entry name" value="EPSPS"/>
    <property type="match status" value="1"/>
</dbReference>
<dbReference type="Pfam" id="PF00275">
    <property type="entry name" value="EPSP_synthase"/>
    <property type="match status" value="1"/>
</dbReference>
<evidence type="ECO:0000256" key="6">
    <source>
        <dbReference type="ARBA" id="ARBA00044633"/>
    </source>
</evidence>
<feature type="binding site" evidence="7">
    <location>
        <position position="405"/>
    </location>
    <ligand>
        <name>phosphoenolpyruvate</name>
        <dbReference type="ChEBI" id="CHEBI:58702"/>
    </ligand>
</feature>
<feature type="binding site" evidence="7">
    <location>
        <position position="47"/>
    </location>
    <ligand>
        <name>3-phosphoshikimate</name>
        <dbReference type="ChEBI" id="CHEBI:145989"/>
    </ligand>
</feature>
<feature type="active site" description="Proton acceptor" evidence="7">
    <location>
        <position position="333"/>
    </location>
</feature>
<comment type="caution">
    <text evidence="10">The sequence shown here is derived from an EMBL/GenBank/DDBJ whole genome shotgun (WGS) entry which is preliminary data.</text>
</comment>
<comment type="catalytic activity">
    <reaction evidence="6">
        <text>3-phosphoshikimate + phosphoenolpyruvate = 5-O-(1-carboxyvinyl)-3-phosphoshikimate + phosphate</text>
        <dbReference type="Rhea" id="RHEA:21256"/>
        <dbReference type="ChEBI" id="CHEBI:43474"/>
        <dbReference type="ChEBI" id="CHEBI:57701"/>
        <dbReference type="ChEBI" id="CHEBI:58702"/>
        <dbReference type="ChEBI" id="CHEBI:145989"/>
        <dbReference type="EC" id="2.5.1.19"/>
    </reaction>
    <physiologicalReaction direction="left-to-right" evidence="6">
        <dbReference type="Rhea" id="RHEA:21257"/>
    </physiologicalReaction>
</comment>
<dbReference type="RefSeq" id="WP_171636029.1">
    <property type="nucleotide sequence ID" value="NZ_WHNY01000075.1"/>
</dbReference>
<feature type="binding site" evidence="7">
    <location>
        <position position="333"/>
    </location>
    <ligand>
        <name>3-phosphoshikimate</name>
        <dbReference type="ChEBI" id="CHEBI:145989"/>
    </ligand>
</feature>
<feature type="binding site" evidence="7">
    <location>
        <position position="188"/>
    </location>
    <ligand>
        <name>3-phosphoshikimate</name>
        <dbReference type="ChEBI" id="CHEBI:145989"/>
    </ligand>
</feature>
<evidence type="ECO:0000313" key="11">
    <source>
        <dbReference type="Proteomes" id="UP000653578"/>
    </source>
</evidence>
<comment type="function">
    <text evidence="7">Catalyzes the transfer of the enolpyruvyl moiety of phosphoenolpyruvate (PEP) to the 5-hydroxyl of shikimate-3-phosphate (S3P) to produce enolpyruvyl shikimate-3-phosphate and inorganic phosphate.</text>
</comment>
<dbReference type="SUPFAM" id="SSF55205">
    <property type="entry name" value="EPT/RTPC-like"/>
    <property type="match status" value="1"/>
</dbReference>
<feature type="region of interest" description="Disordered" evidence="8">
    <location>
        <begin position="1"/>
        <end position="32"/>
    </location>
</feature>
<feature type="binding site" evidence="7">
    <location>
        <position position="113"/>
    </location>
    <ligand>
        <name>phosphoenolpyruvate</name>
        <dbReference type="ChEBI" id="CHEBI:58702"/>
    </ligand>
</feature>
<feature type="binding site" evidence="7">
    <location>
        <position position="360"/>
    </location>
    <ligand>
        <name>3-phosphoshikimate</name>
        <dbReference type="ChEBI" id="CHEBI:145989"/>
    </ligand>
</feature>
<feature type="binding site" evidence="7">
    <location>
        <position position="43"/>
    </location>
    <ligand>
        <name>3-phosphoshikimate</name>
        <dbReference type="ChEBI" id="CHEBI:145989"/>
    </ligand>
</feature>
<feature type="binding site" evidence="7">
    <location>
        <position position="189"/>
    </location>
    <ligand>
        <name>3-phosphoshikimate</name>
        <dbReference type="ChEBI" id="CHEBI:145989"/>
    </ligand>
</feature>
<comment type="caution">
    <text evidence="7">Lacks conserved residue(s) required for the propagation of feature annotation.</text>
</comment>
<keyword evidence="11" id="KW-1185">Reference proteome</keyword>
<evidence type="ECO:0000256" key="3">
    <source>
        <dbReference type="ARBA" id="ARBA00022605"/>
    </source>
</evidence>